<keyword evidence="3" id="KW-1185">Reference proteome</keyword>
<proteinExistence type="predicted"/>
<organism evidence="2 3">
    <name type="scientific">Periweissella cryptocerci</name>
    <dbReference type="NCBI Taxonomy" id="2506420"/>
    <lineage>
        <taxon>Bacteria</taxon>
        <taxon>Bacillati</taxon>
        <taxon>Bacillota</taxon>
        <taxon>Bacilli</taxon>
        <taxon>Lactobacillales</taxon>
        <taxon>Lactobacillaceae</taxon>
        <taxon>Periweissella</taxon>
    </lineage>
</organism>
<feature type="transmembrane region" description="Helical" evidence="1">
    <location>
        <begin position="153"/>
        <end position="176"/>
    </location>
</feature>
<reference evidence="3" key="1">
    <citation type="submission" date="2019-03" db="EMBL/GenBank/DDBJ databases">
        <title>Weissella sp. 26KH-42 Genome sequencing.</title>
        <authorList>
            <person name="Heo J."/>
            <person name="Kim S.-J."/>
            <person name="Kim J.-S."/>
            <person name="Hong S.-B."/>
            <person name="Kwon S.-W."/>
        </authorList>
    </citation>
    <scope>NUCLEOTIDE SEQUENCE [LARGE SCALE GENOMIC DNA]</scope>
    <source>
        <strain evidence="3">26KH-42</strain>
    </source>
</reference>
<dbReference type="RefSeq" id="WP_133363254.1">
    <property type="nucleotide sequence ID" value="NZ_CP037940.1"/>
</dbReference>
<protein>
    <recommendedName>
        <fullName evidence="4">ABC transporter permease</fullName>
    </recommendedName>
</protein>
<feature type="transmembrane region" description="Helical" evidence="1">
    <location>
        <begin position="239"/>
        <end position="261"/>
    </location>
</feature>
<gene>
    <name evidence="2" type="ORF">EQG49_06730</name>
</gene>
<sequence length="272" mass="30757">MVFDFKRTRVIAQHSIKEQIKTSAFWTSALWPITSMLLLVSYVVIKYGDSDVGIAFASKFLPQIMAPLLTVMLIIPYMGMIAASIVEDKTSKLSELLIAQTGFKAQVLGKFYATLLLVCGNLLSTFVVLLWVDKYLHSQIIRNLIHYYAGWQVINLTMSILLTVGFTLVLSIWRSANYRDEEQLSKTTWDSVVVAMVIVVFATSLIKSNVANNLFFQYISMIIPGIGDIFIGSTISVKWYMAVVMYGIHIVILSLSLKYVIRYYSVHILSKH</sequence>
<dbReference type="Proteomes" id="UP000292886">
    <property type="component" value="Chromosome"/>
</dbReference>
<dbReference type="KEGG" id="wei:EQG49_06730"/>
<evidence type="ECO:0008006" key="4">
    <source>
        <dbReference type="Google" id="ProtNLM"/>
    </source>
</evidence>
<evidence type="ECO:0000256" key="1">
    <source>
        <dbReference type="SAM" id="Phobius"/>
    </source>
</evidence>
<keyword evidence="1" id="KW-1133">Transmembrane helix</keyword>
<keyword evidence="1" id="KW-0472">Membrane</keyword>
<evidence type="ECO:0000313" key="2">
    <source>
        <dbReference type="EMBL" id="QBO36176.1"/>
    </source>
</evidence>
<feature type="transmembrane region" description="Helical" evidence="1">
    <location>
        <begin position="213"/>
        <end position="233"/>
    </location>
</feature>
<dbReference type="AlphaFoldDB" id="A0A4P6YTZ9"/>
<keyword evidence="1" id="KW-0812">Transmembrane</keyword>
<accession>A0A4P6YTZ9</accession>
<feature type="transmembrane region" description="Helical" evidence="1">
    <location>
        <begin position="66"/>
        <end position="86"/>
    </location>
</feature>
<dbReference type="EMBL" id="CP037940">
    <property type="protein sequence ID" value="QBO36176.1"/>
    <property type="molecule type" value="Genomic_DNA"/>
</dbReference>
<feature type="transmembrane region" description="Helical" evidence="1">
    <location>
        <begin position="111"/>
        <end position="132"/>
    </location>
</feature>
<name>A0A4P6YTZ9_9LACO</name>
<feature type="transmembrane region" description="Helical" evidence="1">
    <location>
        <begin position="24"/>
        <end position="45"/>
    </location>
</feature>
<evidence type="ECO:0000313" key="3">
    <source>
        <dbReference type="Proteomes" id="UP000292886"/>
    </source>
</evidence>